<reference evidence="1 2" key="1">
    <citation type="journal article" date="2021" name="Commun. Biol.">
        <title>The genome of Shorea leprosula (Dipterocarpaceae) highlights the ecological relevance of drought in aseasonal tropical rainforests.</title>
        <authorList>
            <person name="Ng K.K.S."/>
            <person name="Kobayashi M.J."/>
            <person name="Fawcett J.A."/>
            <person name="Hatakeyama M."/>
            <person name="Paape T."/>
            <person name="Ng C.H."/>
            <person name="Ang C.C."/>
            <person name="Tnah L.H."/>
            <person name="Lee C.T."/>
            <person name="Nishiyama T."/>
            <person name="Sese J."/>
            <person name="O'Brien M.J."/>
            <person name="Copetti D."/>
            <person name="Mohd Noor M.I."/>
            <person name="Ong R.C."/>
            <person name="Putra M."/>
            <person name="Sireger I.Z."/>
            <person name="Indrioko S."/>
            <person name="Kosugi Y."/>
            <person name="Izuno A."/>
            <person name="Isagi Y."/>
            <person name="Lee S.L."/>
            <person name="Shimizu K.K."/>
        </authorList>
    </citation>
    <scope>NUCLEOTIDE SEQUENCE [LARGE SCALE GENOMIC DNA]</scope>
    <source>
        <strain evidence="1">214</strain>
    </source>
</reference>
<accession>A0AAV5JLJ2</accession>
<evidence type="ECO:0000313" key="1">
    <source>
        <dbReference type="EMBL" id="GKV12407.1"/>
    </source>
</evidence>
<gene>
    <name evidence="1" type="ORF">SLEP1_g23550</name>
</gene>
<protein>
    <submittedName>
        <fullName evidence="1">Uncharacterized protein</fullName>
    </submittedName>
</protein>
<dbReference type="EMBL" id="BPVZ01000036">
    <property type="protein sequence ID" value="GKV12407.1"/>
    <property type="molecule type" value="Genomic_DNA"/>
</dbReference>
<comment type="caution">
    <text evidence="1">The sequence shown here is derived from an EMBL/GenBank/DDBJ whole genome shotgun (WGS) entry which is preliminary data.</text>
</comment>
<keyword evidence="2" id="KW-1185">Reference proteome</keyword>
<proteinExistence type="predicted"/>
<evidence type="ECO:0000313" key="2">
    <source>
        <dbReference type="Proteomes" id="UP001054252"/>
    </source>
</evidence>
<name>A0AAV5JLJ2_9ROSI</name>
<sequence>MFSRRCRLPCFIYVKVPISNWLALKSADLAIAFPMGSALLSWCSNRQPLFPFIH</sequence>
<dbReference type="AlphaFoldDB" id="A0AAV5JLJ2"/>
<organism evidence="1 2">
    <name type="scientific">Rubroshorea leprosula</name>
    <dbReference type="NCBI Taxonomy" id="152421"/>
    <lineage>
        <taxon>Eukaryota</taxon>
        <taxon>Viridiplantae</taxon>
        <taxon>Streptophyta</taxon>
        <taxon>Embryophyta</taxon>
        <taxon>Tracheophyta</taxon>
        <taxon>Spermatophyta</taxon>
        <taxon>Magnoliopsida</taxon>
        <taxon>eudicotyledons</taxon>
        <taxon>Gunneridae</taxon>
        <taxon>Pentapetalae</taxon>
        <taxon>rosids</taxon>
        <taxon>malvids</taxon>
        <taxon>Malvales</taxon>
        <taxon>Dipterocarpaceae</taxon>
        <taxon>Rubroshorea</taxon>
    </lineage>
</organism>
<dbReference type="Proteomes" id="UP001054252">
    <property type="component" value="Unassembled WGS sequence"/>
</dbReference>